<sequence length="124" mass="12761">MTHSKRRVAVTGIGMVTPVGNDTPSTWKAILQGASGIGPIRSFDASGFPVRIGAEVKQFDFASPPAPSRPAQSANRSHHFALAAAEEAIRDAGIAPDASSGPRWGCAVGAGMMGVDFAELSTVQ</sequence>
<dbReference type="GO" id="GO:0006633">
    <property type="term" value="P:fatty acid biosynthetic process"/>
    <property type="evidence" value="ECO:0007669"/>
    <property type="project" value="TreeGrafter"/>
</dbReference>
<evidence type="ECO:0000256" key="1">
    <source>
        <dbReference type="ARBA" id="ARBA00022679"/>
    </source>
</evidence>
<accession>D9PJL5</accession>
<dbReference type="PANTHER" id="PTHR11712:SF336">
    <property type="entry name" value="3-OXOACYL-[ACYL-CARRIER-PROTEIN] SYNTHASE, MITOCHONDRIAL"/>
    <property type="match status" value="1"/>
</dbReference>
<evidence type="ECO:0000259" key="2">
    <source>
        <dbReference type="Pfam" id="PF00109"/>
    </source>
</evidence>
<organism evidence="3">
    <name type="scientific">sediment metagenome</name>
    <dbReference type="NCBI Taxonomy" id="749907"/>
    <lineage>
        <taxon>unclassified sequences</taxon>
        <taxon>metagenomes</taxon>
        <taxon>ecological metagenomes</taxon>
    </lineage>
</organism>
<dbReference type="Pfam" id="PF00109">
    <property type="entry name" value="ketoacyl-synt"/>
    <property type="match status" value="1"/>
</dbReference>
<dbReference type="SUPFAM" id="SSF53901">
    <property type="entry name" value="Thiolase-like"/>
    <property type="match status" value="1"/>
</dbReference>
<dbReference type="InterPro" id="IPR016039">
    <property type="entry name" value="Thiolase-like"/>
</dbReference>
<feature type="non-terminal residue" evidence="3">
    <location>
        <position position="124"/>
    </location>
</feature>
<dbReference type="GO" id="GO:0004315">
    <property type="term" value="F:3-oxoacyl-[acyl-carrier-protein] synthase activity"/>
    <property type="evidence" value="ECO:0007669"/>
    <property type="project" value="UniProtKB-EC"/>
</dbReference>
<keyword evidence="1 3" id="KW-0808">Transferase</keyword>
<proteinExistence type="predicted"/>
<protein>
    <submittedName>
        <fullName evidence="3">Protein containing Beta-ketoacyl synthase, N-terminal domain</fullName>
        <ecNumber evidence="3">2.3.1.41</ecNumber>
    </submittedName>
</protein>
<comment type="caution">
    <text evidence="3">The sequence shown here is derived from an EMBL/GenBank/DDBJ whole genome shotgun (WGS) entry which is preliminary data.</text>
</comment>
<reference evidence="3" key="1">
    <citation type="submission" date="2010-07" db="EMBL/GenBank/DDBJ databases">
        <authorList>
            <consortium name="CONSOLIDER consortium CSD2007-00005"/>
            <person name="Guazzaroni M.-E."/>
            <person name="Richter M."/>
            <person name="Garcia-Salamanca A."/>
            <person name="Yarza P."/>
            <person name="Ferrer M."/>
        </authorList>
    </citation>
    <scope>NUCLEOTIDE SEQUENCE</scope>
</reference>
<dbReference type="InterPro" id="IPR014030">
    <property type="entry name" value="Ketoacyl_synth_N"/>
</dbReference>
<name>D9PJL5_9ZZZZ</name>
<dbReference type="GO" id="GO:0005829">
    <property type="term" value="C:cytosol"/>
    <property type="evidence" value="ECO:0007669"/>
    <property type="project" value="TreeGrafter"/>
</dbReference>
<dbReference type="EMBL" id="ADZX01000530">
    <property type="protein sequence ID" value="EFK96250.1"/>
    <property type="molecule type" value="Genomic_DNA"/>
</dbReference>
<dbReference type="InterPro" id="IPR000794">
    <property type="entry name" value="Beta-ketoacyl_synthase"/>
</dbReference>
<feature type="domain" description="Beta-ketoacyl synthase-like N-terminal" evidence="2">
    <location>
        <begin position="6"/>
        <end position="113"/>
    </location>
</feature>
<keyword evidence="3" id="KW-0012">Acyltransferase</keyword>
<gene>
    <name evidence="3" type="ORF">LDC_1726</name>
</gene>
<dbReference type="PANTHER" id="PTHR11712">
    <property type="entry name" value="POLYKETIDE SYNTHASE-RELATED"/>
    <property type="match status" value="1"/>
</dbReference>
<reference evidence="3" key="2">
    <citation type="journal article" date="2011" name="Microb. Ecol.">
        <title>Taxonomic and Functional Metagenomic Profiling of the Microbial Community in the Anoxic Sediment of a Sub-saline Shallow Lake (Laguna de Carrizo, Central Spain).</title>
        <authorList>
            <person name="Ferrer M."/>
            <person name="Guazzaroni M.E."/>
            <person name="Richter M."/>
            <person name="Garcia-Salamanca A."/>
            <person name="Yarza P."/>
            <person name="Suarez-Suarez A."/>
            <person name="Solano J."/>
            <person name="Alcaide M."/>
            <person name="van Dillewijn P."/>
            <person name="Molina-Henares M.A."/>
            <person name="Lopez-Cortes N."/>
            <person name="Al-Ramahi Y."/>
            <person name="Guerrero C."/>
            <person name="Acosta A."/>
            <person name="de Eugenio L.I."/>
            <person name="Martinez V."/>
            <person name="Marques S."/>
            <person name="Rojo F."/>
            <person name="Santero E."/>
            <person name="Genilloud O."/>
            <person name="Perez-Perez J."/>
            <person name="Rossello-Mora R."/>
            <person name="Ramos J.L."/>
        </authorList>
    </citation>
    <scope>NUCLEOTIDE SEQUENCE</scope>
</reference>
<dbReference type="AlphaFoldDB" id="D9PJL5"/>
<dbReference type="EC" id="2.3.1.41" evidence="3"/>
<evidence type="ECO:0000313" key="3">
    <source>
        <dbReference type="EMBL" id="EFK96250.1"/>
    </source>
</evidence>
<dbReference type="Gene3D" id="3.40.47.10">
    <property type="match status" value="1"/>
</dbReference>